<dbReference type="Gene3D" id="3.40.50.300">
    <property type="entry name" value="P-loop containing nucleotide triphosphate hydrolases"/>
    <property type="match status" value="1"/>
</dbReference>
<evidence type="ECO:0000256" key="4">
    <source>
        <dbReference type="ARBA" id="ARBA00022692"/>
    </source>
</evidence>
<dbReference type="SMART" id="SM00382">
    <property type="entry name" value="AAA"/>
    <property type="match status" value="1"/>
</dbReference>
<feature type="transmembrane region" description="Helical" evidence="10">
    <location>
        <begin position="132"/>
        <end position="150"/>
    </location>
</feature>
<keyword evidence="5" id="KW-0547">Nucleotide-binding</keyword>
<accession>A0A261F5T8</accession>
<dbReference type="Pfam" id="PF00005">
    <property type="entry name" value="ABC_tran"/>
    <property type="match status" value="1"/>
</dbReference>
<gene>
    <name evidence="13" type="ORF">ALMA_0968</name>
</gene>
<dbReference type="InterPro" id="IPR003439">
    <property type="entry name" value="ABC_transporter-like_ATP-bd"/>
</dbReference>
<dbReference type="GO" id="GO:0005886">
    <property type="term" value="C:plasma membrane"/>
    <property type="evidence" value="ECO:0007669"/>
    <property type="project" value="UniProtKB-SubCell"/>
</dbReference>
<dbReference type="EMBL" id="MWWT01000005">
    <property type="protein sequence ID" value="OZG54507.1"/>
    <property type="molecule type" value="Genomic_DNA"/>
</dbReference>
<dbReference type="AlphaFoldDB" id="A0A261F5T8"/>
<keyword evidence="7 10" id="KW-1133">Transmembrane helix</keyword>
<dbReference type="PROSITE" id="PS00211">
    <property type="entry name" value="ABC_TRANSPORTER_1"/>
    <property type="match status" value="1"/>
</dbReference>
<feature type="domain" description="ABC transmembrane type-1" evidence="12">
    <location>
        <begin position="18"/>
        <end position="299"/>
    </location>
</feature>
<protein>
    <submittedName>
        <fullName evidence="13">Multidrug ABC transporter ATPase</fullName>
    </submittedName>
</protein>
<keyword evidence="2" id="KW-0813">Transport</keyword>
<dbReference type="GO" id="GO:0016887">
    <property type="term" value="F:ATP hydrolysis activity"/>
    <property type="evidence" value="ECO:0007669"/>
    <property type="project" value="InterPro"/>
</dbReference>
<comment type="subcellular location">
    <subcellularLocation>
        <location evidence="1">Cell membrane</location>
        <topology evidence="1">Multi-pass membrane protein</topology>
    </subcellularLocation>
</comment>
<feature type="transmembrane region" description="Helical" evidence="10">
    <location>
        <begin position="156"/>
        <end position="178"/>
    </location>
</feature>
<comment type="caution">
    <text evidence="13">The sequence shown here is derived from an EMBL/GenBank/DDBJ whole genome shotgun (WGS) entry which is preliminary data.</text>
</comment>
<keyword evidence="4 10" id="KW-0812">Transmembrane</keyword>
<feature type="region of interest" description="Disordered" evidence="9">
    <location>
        <begin position="567"/>
        <end position="587"/>
    </location>
</feature>
<evidence type="ECO:0000256" key="2">
    <source>
        <dbReference type="ARBA" id="ARBA00022448"/>
    </source>
</evidence>
<feature type="transmembrane region" description="Helical" evidence="10">
    <location>
        <begin position="277"/>
        <end position="297"/>
    </location>
</feature>
<evidence type="ECO:0000259" key="12">
    <source>
        <dbReference type="PROSITE" id="PS50929"/>
    </source>
</evidence>
<dbReference type="PROSITE" id="PS50929">
    <property type="entry name" value="ABC_TM1F"/>
    <property type="match status" value="1"/>
</dbReference>
<feature type="domain" description="ABC transporter" evidence="11">
    <location>
        <begin position="333"/>
        <end position="568"/>
    </location>
</feature>
<evidence type="ECO:0000256" key="9">
    <source>
        <dbReference type="SAM" id="MobiDB-lite"/>
    </source>
</evidence>
<name>A0A261F5T8_9BIFI</name>
<dbReference type="SUPFAM" id="SSF90123">
    <property type="entry name" value="ABC transporter transmembrane region"/>
    <property type="match status" value="1"/>
</dbReference>
<evidence type="ECO:0000256" key="8">
    <source>
        <dbReference type="ARBA" id="ARBA00023136"/>
    </source>
</evidence>
<dbReference type="FunFam" id="3.40.50.300:FF:000854">
    <property type="entry name" value="Multidrug ABC transporter ATP-binding protein"/>
    <property type="match status" value="1"/>
</dbReference>
<dbReference type="Pfam" id="PF00664">
    <property type="entry name" value="ABC_membrane"/>
    <property type="match status" value="1"/>
</dbReference>
<evidence type="ECO:0000256" key="3">
    <source>
        <dbReference type="ARBA" id="ARBA00022475"/>
    </source>
</evidence>
<dbReference type="RefSeq" id="WP_094726601.1">
    <property type="nucleotide sequence ID" value="NZ_JBHLWS010000003.1"/>
</dbReference>
<feature type="transmembrane region" description="Helical" evidence="10">
    <location>
        <begin position="12"/>
        <end position="33"/>
    </location>
</feature>
<sequence>MLSLWRKYLSRHWVETTLLVAVQIIQTVLNLYLPNLQADIINDGVTAGDADKVWSIGWTMMAVAAIQIIANIIAVYYSTHVAMRMGYEIRKDYFASVEGLSLNEIETFSAGSLITRATNDVQQVQQATMQSMLIILQAPIMFVGGIIMAARQDGPLTWSFAIIVPLVLVVVGAIMSQLGPLFGKLQKKLDSVNKLVREQISGVRVIRAFVREDTERARFDESNKDLYSIVLNIGRWMGVAIPSMFFIINVSTVAIMWFGGHRIESGEMGIGSLQAFIQYLLIMLMGLMMATMMSVMLPRASVSAKRINEVLEATSSISAPEHPFVNEHPQGVLEFRHVSFSYPGAEEPVLEDVSFTARPGQTTAFIGATGSGKSTIIRLASRMFDVTSGEVLVDGHNVKEYDPAALAQLFAPVPQKSVLFAGTIRSNLLYGNSSATDTDLWHALEVAQAADFVRELPDGLDSHVAQGGTNFSGGQKQRLSIARAIVRKPFIYSFDDSFSALDMATDAKLRAALAPITQNATQLLVAQRASSIRHAENIIVMDNGKIDAMGTHDELMATNDTYREIVESQGGQGPDIESLSIDAEKEA</sequence>
<keyword evidence="8 10" id="KW-0472">Membrane</keyword>
<organism evidence="13 14">
    <name type="scientific">Alloscardovia macacae</name>
    <dbReference type="NCBI Taxonomy" id="1160091"/>
    <lineage>
        <taxon>Bacteria</taxon>
        <taxon>Bacillati</taxon>
        <taxon>Actinomycetota</taxon>
        <taxon>Actinomycetes</taxon>
        <taxon>Bifidobacteriales</taxon>
        <taxon>Bifidobacteriaceae</taxon>
        <taxon>Alloscardovia</taxon>
    </lineage>
</organism>
<dbReference type="PANTHER" id="PTHR43394:SF1">
    <property type="entry name" value="ATP-BINDING CASSETTE SUB-FAMILY B MEMBER 10, MITOCHONDRIAL"/>
    <property type="match status" value="1"/>
</dbReference>
<evidence type="ECO:0000256" key="7">
    <source>
        <dbReference type="ARBA" id="ARBA00022989"/>
    </source>
</evidence>
<dbReference type="InterPro" id="IPR039421">
    <property type="entry name" value="Type_1_exporter"/>
</dbReference>
<keyword evidence="14" id="KW-1185">Reference proteome</keyword>
<evidence type="ECO:0000313" key="13">
    <source>
        <dbReference type="EMBL" id="OZG54507.1"/>
    </source>
</evidence>
<dbReference type="InterPro" id="IPR036640">
    <property type="entry name" value="ABC1_TM_sf"/>
</dbReference>
<dbReference type="PANTHER" id="PTHR43394">
    <property type="entry name" value="ATP-DEPENDENT PERMEASE MDL1, MITOCHONDRIAL"/>
    <property type="match status" value="1"/>
</dbReference>
<dbReference type="InterPro" id="IPR011527">
    <property type="entry name" value="ABC1_TM_dom"/>
</dbReference>
<dbReference type="GO" id="GO:0015421">
    <property type="term" value="F:ABC-type oligopeptide transporter activity"/>
    <property type="evidence" value="ECO:0007669"/>
    <property type="project" value="TreeGrafter"/>
</dbReference>
<dbReference type="SUPFAM" id="SSF52540">
    <property type="entry name" value="P-loop containing nucleoside triphosphate hydrolases"/>
    <property type="match status" value="1"/>
</dbReference>
<keyword evidence="6" id="KW-0067">ATP-binding</keyword>
<dbReference type="InterPro" id="IPR003593">
    <property type="entry name" value="AAA+_ATPase"/>
</dbReference>
<evidence type="ECO:0000313" key="14">
    <source>
        <dbReference type="Proteomes" id="UP000243657"/>
    </source>
</evidence>
<dbReference type="InterPro" id="IPR017871">
    <property type="entry name" value="ABC_transporter-like_CS"/>
</dbReference>
<evidence type="ECO:0000259" key="11">
    <source>
        <dbReference type="PROSITE" id="PS50893"/>
    </source>
</evidence>
<dbReference type="Gene3D" id="1.20.1560.10">
    <property type="entry name" value="ABC transporter type 1, transmembrane domain"/>
    <property type="match status" value="1"/>
</dbReference>
<dbReference type="Proteomes" id="UP000243657">
    <property type="component" value="Unassembled WGS sequence"/>
</dbReference>
<proteinExistence type="predicted"/>
<dbReference type="InterPro" id="IPR027417">
    <property type="entry name" value="P-loop_NTPase"/>
</dbReference>
<reference evidence="13 14" key="1">
    <citation type="journal article" date="2017" name="BMC Genomics">
        <title>Comparative genomic and phylogenomic analyses of the Bifidobacteriaceae family.</title>
        <authorList>
            <person name="Lugli G.A."/>
            <person name="Milani C."/>
            <person name="Turroni F."/>
            <person name="Duranti S."/>
            <person name="Mancabelli L."/>
            <person name="Mangifesta M."/>
            <person name="Ferrario C."/>
            <person name="Modesto M."/>
            <person name="Mattarelli P."/>
            <person name="Jiri K."/>
            <person name="van Sinderen D."/>
            <person name="Ventura M."/>
        </authorList>
    </citation>
    <scope>NUCLEOTIDE SEQUENCE [LARGE SCALE GENOMIC DNA]</scope>
    <source>
        <strain evidence="13 14">DSM 24762</strain>
    </source>
</reference>
<evidence type="ECO:0000256" key="6">
    <source>
        <dbReference type="ARBA" id="ARBA00022840"/>
    </source>
</evidence>
<feature type="transmembrane region" description="Helical" evidence="10">
    <location>
        <begin position="53"/>
        <end position="77"/>
    </location>
</feature>
<evidence type="ECO:0000256" key="10">
    <source>
        <dbReference type="SAM" id="Phobius"/>
    </source>
</evidence>
<evidence type="ECO:0000256" key="1">
    <source>
        <dbReference type="ARBA" id="ARBA00004651"/>
    </source>
</evidence>
<dbReference type="CDD" id="cd18548">
    <property type="entry name" value="ABC_6TM_Tm287_like"/>
    <property type="match status" value="1"/>
</dbReference>
<dbReference type="GO" id="GO:0005524">
    <property type="term" value="F:ATP binding"/>
    <property type="evidence" value="ECO:0007669"/>
    <property type="project" value="UniProtKB-KW"/>
</dbReference>
<keyword evidence="3" id="KW-1003">Cell membrane</keyword>
<evidence type="ECO:0000256" key="5">
    <source>
        <dbReference type="ARBA" id="ARBA00022741"/>
    </source>
</evidence>
<dbReference type="PROSITE" id="PS50893">
    <property type="entry name" value="ABC_TRANSPORTER_2"/>
    <property type="match status" value="1"/>
</dbReference>
<feature type="transmembrane region" description="Helical" evidence="10">
    <location>
        <begin position="236"/>
        <end position="257"/>
    </location>
</feature>